<evidence type="ECO:0000259" key="5">
    <source>
        <dbReference type="Pfam" id="PF00155"/>
    </source>
</evidence>
<dbReference type="InterPro" id="IPR015422">
    <property type="entry name" value="PyrdxlP-dep_Trfase_small"/>
</dbReference>
<dbReference type="InterPro" id="IPR015421">
    <property type="entry name" value="PyrdxlP-dep_Trfase_major"/>
</dbReference>
<keyword evidence="4" id="KW-0663">Pyridoxal phosphate</keyword>
<dbReference type="GO" id="GO:0030170">
    <property type="term" value="F:pyridoxal phosphate binding"/>
    <property type="evidence" value="ECO:0007669"/>
    <property type="project" value="InterPro"/>
</dbReference>
<dbReference type="SUPFAM" id="SSF53383">
    <property type="entry name" value="PLP-dependent transferases"/>
    <property type="match status" value="1"/>
</dbReference>
<evidence type="ECO:0000256" key="1">
    <source>
        <dbReference type="ARBA" id="ARBA00001933"/>
    </source>
</evidence>
<keyword evidence="7" id="KW-1185">Reference proteome</keyword>
<reference evidence="6 7" key="1">
    <citation type="submission" date="2015-10" db="EMBL/GenBank/DDBJ databases">
        <title>Butyribacter intestini gen. nov., sp. nov., a butyric acid-producing bacterium of the family Lachnospiraceae isolated from the human faeces.</title>
        <authorList>
            <person name="Zou Y."/>
            <person name="Xue W."/>
            <person name="Luo G."/>
            <person name="Lv M."/>
        </authorList>
    </citation>
    <scope>NUCLEOTIDE SEQUENCE [LARGE SCALE GENOMIC DNA]</scope>
    <source>
        <strain evidence="6 7">TF01-11</strain>
    </source>
</reference>
<dbReference type="Gene3D" id="3.40.640.10">
    <property type="entry name" value="Type I PLP-dependent aspartate aminotransferase-like (Major domain)"/>
    <property type="match status" value="1"/>
</dbReference>
<dbReference type="RefSeq" id="WP_055945861.1">
    <property type="nucleotide sequence ID" value="NZ_JAQDCV010000003.1"/>
</dbReference>
<evidence type="ECO:0000313" key="7">
    <source>
        <dbReference type="Proteomes" id="UP000050833"/>
    </source>
</evidence>
<comment type="cofactor">
    <cofactor evidence="1">
        <name>pyridoxal 5'-phosphate</name>
        <dbReference type="ChEBI" id="CHEBI:597326"/>
    </cofactor>
</comment>
<dbReference type="PANTHER" id="PTHR42885:SF2">
    <property type="entry name" value="HISTIDINOL-PHOSPHATE AMINOTRANSFERASE"/>
    <property type="match status" value="1"/>
</dbReference>
<dbReference type="GO" id="GO:0008483">
    <property type="term" value="F:transaminase activity"/>
    <property type="evidence" value="ECO:0007669"/>
    <property type="project" value="UniProtKB-KW"/>
</dbReference>
<dbReference type="Proteomes" id="UP000050833">
    <property type="component" value="Unassembled WGS sequence"/>
</dbReference>
<sequence>MYYTDENIKNLKRIYDQNSRKQYVRLDLNENPGGLDENFIEQTLKEITPRLISEYPETLEFSQSLADYLKVDLENICLVNGSSEGIRYIIEIFTSVGGKILGVVPTYAMFEVYSKMYGREFVTVSYTDELEMPIENILSAMTPDIQLLILVNPNNPMGNAYSEKNIKKIIKKAKENEITILIDEAYHYFYPNTFLKYALNEENIFVTRTFSKLFSLAGLRLGYVVGKKDGIKLVQKLCTPHNVNAVAMLFAQRIIEKPEIIDELIEKHKFGRAYLISELEKNSYQYKGENGNFIFIRPKTDADEIVDIMRKKYGILIKSYDGIGRFGKCLRVTTAEKKYMEKFVTALLEIEKSIN</sequence>
<protein>
    <submittedName>
        <fullName evidence="6">Histidinol-phosphate aminotransferase</fullName>
    </submittedName>
</protein>
<dbReference type="Gene3D" id="3.90.1150.10">
    <property type="entry name" value="Aspartate Aminotransferase, domain 1"/>
    <property type="match status" value="1"/>
</dbReference>
<evidence type="ECO:0000313" key="6">
    <source>
        <dbReference type="EMBL" id="KQC84323.1"/>
    </source>
</evidence>
<organism evidence="6 7">
    <name type="scientific">Butyribacter intestini</name>
    <dbReference type="NCBI Taxonomy" id="1703332"/>
    <lineage>
        <taxon>Bacteria</taxon>
        <taxon>Bacillati</taxon>
        <taxon>Bacillota</taxon>
        <taxon>Clostridia</taxon>
        <taxon>Lachnospirales</taxon>
        <taxon>Lachnospiraceae</taxon>
        <taxon>Butyribacter</taxon>
    </lineage>
</organism>
<proteinExistence type="predicted"/>
<dbReference type="Pfam" id="PF00155">
    <property type="entry name" value="Aminotran_1_2"/>
    <property type="match status" value="1"/>
</dbReference>
<dbReference type="EMBL" id="LLKB01000006">
    <property type="protein sequence ID" value="KQC84323.1"/>
    <property type="molecule type" value="Genomic_DNA"/>
</dbReference>
<accession>A0AAW3JMX9</accession>
<keyword evidence="2 6" id="KW-0032">Aminotransferase</keyword>
<gene>
    <name evidence="6" type="ORF">APZ18_13525</name>
</gene>
<evidence type="ECO:0000256" key="2">
    <source>
        <dbReference type="ARBA" id="ARBA00022576"/>
    </source>
</evidence>
<evidence type="ECO:0000256" key="3">
    <source>
        <dbReference type="ARBA" id="ARBA00022679"/>
    </source>
</evidence>
<dbReference type="InterPro" id="IPR015424">
    <property type="entry name" value="PyrdxlP-dep_Trfase"/>
</dbReference>
<feature type="domain" description="Aminotransferase class I/classII large" evidence="5">
    <location>
        <begin position="22"/>
        <end position="347"/>
    </location>
</feature>
<name>A0AAW3JMX9_9FIRM</name>
<dbReference type="PANTHER" id="PTHR42885">
    <property type="entry name" value="HISTIDINOL-PHOSPHATE AMINOTRANSFERASE-RELATED"/>
    <property type="match status" value="1"/>
</dbReference>
<evidence type="ECO:0000256" key="4">
    <source>
        <dbReference type="ARBA" id="ARBA00022898"/>
    </source>
</evidence>
<dbReference type="InterPro" id="IPR004839">
    <property type="entry name" value="Aminotransferase_I/II_large"/>
</dbReference>
<comment type="caution">
    <text evidence="6">The sequence shown here is derived from an EMBL/GenBank/DDBJ whole genome shotgun (WGS) entry which is preliminary data.</text>
</comment>
<dbReference type="AlphaFoldDB" id="A0AAW3JMX9"/>
<dbReference type="CDD" id="cd00609">
    <property type="entry name" value="AAT_like"/>
    <property type="match status" value="1"/>
</dbReference>
<keyword evidence="3" id="KW-0808">Transferase</keyword>